<name>A0ABT3DPA4_9BACI</name>
<reference evidence="1 2" key="1">
    <citation type="submission" date="2022-10" db="EMBL/GenBank/DDBJ databases">
        <title>Draft genome assembly of moderately radiation resistant bacterium Metabacillus halosaccharovorans.</title>
        <authorList>
            <person name="Pal S."/>
            <person name="Gopinathan A."/>
        </authorList>
    </citation>
    <scope>NUCLEOTIDE SEQUENCE [LARGE SCALE GENOMIC DNA]</scope>
    <source>
        <strain evidence="1 2">VITHBRA001</strain>
    </source>
</reference>
<organism evidence="1 2">
    <name type="scientific">Metabacillus halosaccharovorans</name>
    <dbReference type="NCBI Taxonomy" id="930124"/>
    <lineage>
        <taxon>Bacteria</taxon>
        <taxon>Bacillati</taxon>
        <taxon>Bacillota</taxon>
        <taxon>Bacilli</taxon>
        <taxon>Bacillales</taxon>
        <taxon>Bacillaceae</taxon>
        <taxon>Metabacillus</taxon>
    </lineage>
</organism>
<dbReference type="Proteomes" id="UP001526147">
    <property type="component" value="Unassembled WGS sequence"/>
</dbReference>
<protein>
    <recommendedName>
        <fullName evidence="3">YozE SAM-like domain-containing protein</fullName>
    </recommendedName>
</protein>
<evidence type="ECO:0000313" key="2">
    <source>
        <dbReference type="Proteomes" id="UP001526147"/>
    </source>
</evidence>
<proteinExistence type="predicted"/>
<keyword evidence="2" id="KW-1185">Reference proteome</keyword>
<gene>
    <name evidence="1" type="ORF">OIH86_24880</name>
</gene>
<sequence>MTEQQFLDLLDDHDAHRNIQPYYEQLMSSQVLRSMDVELVDAFLSHFELSEDMTFEEFMSLYKIFEAVYEKDKFPIIY</sequence>
<evidence type="ECO:0000313" key="1">
    <source>
        <dbReference type="EMBL" id="MCV9888896.1"/>
    </source>
</evidence>
<comment type="caution">
    <text evidence="1">The sequence shown here is derived from an EMBL/GenBank/DDBJ whole genome shotgun (WGS) entry which is preliminary data.</text>
</comment>
<evidence type="ECO:0008006" key="3">
    <source>
        <dbReference type="Google" id="ProtNLM"/>
    </source>
</evidence>
<dbReference type="RefSeq" id="WP_264144914.1">
    <property type="nucleotide sequence ID" value="NZ_JAOYEY010000052.1"/>
</dbReference>
<dbReference type="EMBL" id="JAOYEY010000052">
    <property type="protein sequence ID" value="MCV9888896.1"/>
    <property type="molecule type" value="Genomic_DNA"/>
</dbReference>
<accession>A0ABT3DPA4</accession>